<dbReference type="HOGENOM" id="CLU_041575_5_2_7"/>
<dbReference type="SUPFAM" id="SSF52166">
    <property type="entry name" value="Ribosomal protein L4"/>
    <property type="match status" value="1"/>
</dbReference>
<evidence type="ECO:0000256" key="1">
    <source>
        <dbReference type="ARBA" id="ARBA00010528"/>
    </source>
</evidence>
<evidence type="ECO:0000313" key="10">
    <source>
        <dbReference type="Proteomes" id="UP000005010"/>
    </source>
</evidence>
<dbReference type="PANTHER" id="PTHR10746:SF6">
    <property type="entry name" value="LARGE RIBOSOMAL SUBUNIT PROTEIN UL4M"/>
    <property type="match status" value="1"/>
</dbReference>
<dbReference type="InterPro" id="IPR013005">
    <property type="entry name" value="Ribosomal_uL4-like"/>
</dbReference>
<dbReference type="Pfam" id="PF00573">
    <property type="entry name" value="Ribosomal_L4"/>
    <property type="match status" value="1"/>
</dbReference>
<proteinExistence type="inferred from homology"/>
<dbReference type="GO" id="GO:0003735">
    <property type="term" value="F:structural constituent of ribosome"/>
    <property type="evidence" value="ECO:0007669"/>
    <property type="project" value="InterPro"/>
</dbReference>
<comment type="similarity">
    <text evidence="1 7">Belongs to the universal ribosomal protein uL4 family.</text>
</comment>
<evidence type="ECO:0000256" key="2">
    <source>
        <dbReference type="ARBA" id="ARBA00022730"/>
    </source>
</evidence>
<dbReference type="FunFam" id="3.40.1370.10:FF:000008">
    <property type="entry name" value="50S ribosomal protein L4"/>
    <property type="match status" value="1"/>
</dbReference>
<dbReference type="RefSeq" id="WP_014660314.1">
    <property type="nucleotide sequence ID" value="NC_017737.1"/>
</dbReference>
<protein>
    <recommendedName>
        <fullName evidence="6 7">Large ribosomal subunit protein uL4</fullName>
    </recommendedName>
</protein>
<sequence>MSKAIVLDSHLKEKGNVELPKRYEEINSHNLYLYVKHYLSSMRANTAKSKNRSEVSGGGRKPWAQKGGGRARAGSITSPVFVGGGVSHGATNNRNYDLKINKKQKRLALEYALEEKAKINKLFITEKIAIEGVVEDGKRKHLTKEAHKMFSALKQRDTLFVCMNMDEYTELAFNNLKKCLIVDVYELNAYLLAAFSSVVMEEEAFNYIVQDKQKTEE</sequence>
<keyword evidence="5 7" id="KW-0687">Ribonucleoprotein</keyword>
<name>I0EKH2_HELC0</name>
<feature type="region of interest" description="Disordered" evidence="8">
    <location>
        <begin position="45"/>
        <end position="75"/>
    </location>
</feature>
<dbReference type="EMBL" id="CP003479">
    <property type="protein sequence ID" value="AFI03441.1"/>
    <property type="molecule type" value="Genomic_DNA"/>
</dbReference>
<dbReference type="Gene3D" id="3.40.1370.10">
    <property type="match status" value="1"/>
</dbReference>
<dbReference type="PANTHER" id="PTHR10746">
    <property type="entry name" value="50S RIBOSOMAL PROTEIN L4"/>
    <property type="match status" value="1"/>
</dbReference>
<dbReference type="STRING" id="182217.HCW_00740"/>
<dbReference type="AlphaFoldDB" id="I0EKH2"/>
<evidence type="ECO:0000256" key="3">
    <source>
        <dbReference type="ARBA" id="ARBA00022884"/>
    </source>
</evidence>
<feature type="compositionally biased region" description="Gly residues" evidence="8">
    <location>
        <begin position="56"/>
        <end position="71"/>
    </location>
</feature>
<evidence type="ECO:0000256" key="5">
    <source>
        <dbReference type="ARBA" id="ARBA00023274"/>
    </source>
</evidence>
<dbReference type="HAMAP" id="MF_01328_B">
    <property type="entry name" value="Ribosomal_uL4_B"/>
    <property type="match status" value="1"/>
</dbReference>
<keyword evidence="2 7" id="KW-0699">rRNA-binding</keyword>
<dbReference type="GO" id="GO:1990904">
    <property type="term" value="C:ribonucleoprotein complex"/>
    <property type="evidence" value="ECO:0007669"/>
    <property type="project" value="UniProtKB-KW"/>
</dbReference>
<comment type="subunit">
    <text evidence="7">Part of the 50S ribosomal subunit.</text>
</comment>
<dbReference type="InterPro" id="IPR023574">
    <property type="entry name" value="Ribosomal_uL4_dom_sf"/>
</dbReference>
<evidence type="ECO:0000313" key="9">
    <source>
        <dbReference type="EMBL" id="AFI03441.1"/>
    </source>
</evidence>
<dbReference type="eggNOG" id="COG0088">
    <property type="taxonomic scope" value="Bacteria"/>
</dbReference>
<dbReference type="Proteomes" id="UP000005010">
    <property type="component" value="Chromosome"/>
</dbReference>
<evidence type="ECO:0000256" key="7">
    <source>
        <dbReference type="HAMAP-Rule" id="MF_01328"/>
    </source>
</evidence>
<evidence type="ECO:0000256" key="4">
    <source>
        <dbReference type="ARBA" id="ARBA00022980"/>
    </source>
</evidence>
<dbReference type="NCBIfam" id="TIGR03953">
    <property type="entry name" value="rplD_bact"/>
    <property type="match status" value="1"/>
</dbReference>
<dbReference type="GO" id="GO:0019843">
    <property type="term" value="F:rRNA binding"/>
    <property type="evidence" value="ECO:0007669"/>
    <property type="project" value="UniProtKB-UniRule"/>
</dbReference>
<comment type="function">
    <text evidence="7">One of the primary rRNA binding proteins, this protein initially binds near the 5'-end of the 23S rRNA. It is important during the early stages of 50S assembly. It makes multiple contacts with different domains of the 23S rRNA in the assembled 50S subunit and ribosome.</text>
</comment>
<dbReference type="GO" id="GO:0006412">
    <property type="term" value="P:translation"/>
    <property type="evidence" value="ECO:0007669"/>
    <property type="project" value="UniProtKB-UniRule"/>
</dbReference>
<dbReference type="GO" id="GO:0005840">
    <property type="term" value="C:ribosome"/>
    <property type="evidence" value="ECO:0007669"/>
    <property type="project" value="UniProtKB-KW"/>
</dbReference>
<keyword evidence="10" id="KW-1185">Reference proteome</keyword>
<organism evidence="9 10">
    <name type="scientific">Helicobacter cetorum (strain ATCC BAA-429 / MIT 00-7128)</name>
    <dbReference type="NCBI Taxonomy" id="182217"/>
    <lineage>
        <taxon>Bacteria</taxon>
        <taxon>Pseudomonadati</taxon>
        <taxon>Campylobacterota</taxon>
        <taxon>Epsilonproteobacteria</taxon>
        <taxon>Campylobacterales</taxon>
        <taxon>Helicobacteraceae</taxon>
        <taxon>Helicobacter</taxon>
    </lineage>
</organism>
<evidence type="ECO:0000256" key="8">
    <source>
        <dbReference type="SAM" id="MobiDB-lite"/>
    </source>
</evidence>
<evidence type="ECO:0000256" key="6">
    <source>
        <dbReference type="ARBA" id="ARBA00035244"/>
    </source>
</evidence>
<dbReference type="KEGG" id="hce:HCW_00740"/>
<comment type="function">
    <text evidence="7">Forms part of the polypeptide exit tunnel.</text>
</comment>
<keyword evidence="3 7" id="KW-0694">RNA-binding</keyword>
<keyword evidence="4 7" id="KW-0689">Ribosomal protein</keyword>
<accession>I0EKH2</accession>
<dbReference type="PATRIC" id="fig|182217.3.peg.155"/>
<reference evidence="10" key="1">
    <citation type="submission" date="2012-04" db="EMBL/GenBank/DDBJ databases">
        <title>Complete genome sequence of Helicobacter cetorum strain MIT 00-7128.</title>
        <authorList>
            <person name="Kersulyte D."/>
            <person name="Berg D.E."/>
        </authorList>
    </citation>
    <scope>NUCLEOTIDE SEQUENCE [LARGE SCALE GENOMIC DNA]</scope>
    <source>
        <strain evidence="10">MIT 00-7128</strain>
    </source>
</reference>
<dbReference type="InterPro" id="IPR002136">
    <property type="entry name" value="Ribosomal_uL4"/>
</dbReference>
<gene>
    <name evidence="7 9" type="primary">rplD</name>
    <name evidence="9" type="ordered locus">HCW_00740</name>
</gene>